<feature type="compositionally biased region" description="Basic and acidic residues" evidence="2">
    <location>
        <begin position="459"/>
        <end position="496"/>
    </location>
</feature>
<feature type="compositionally biased region" description="Low complexity" evidence="2">
    <location>
        <begin position="1303"/>
        <end position="1314"/>
    </location>
</feature>
<feature type="compositionally biased region" description="Basic and acidic residues" evidence="2">
    <location>
        <begin position="1292"/>
        <end position="1301"/>
    </location>
</feature>
<feature type="compositionally biased region" description="Basic and acidic residues" evidence="2">
    <location>
        <begin position="1125"/>
        <end position="1167"/>
    </location>
</feature>
<feature type="compositionally biased region" description="Basic and acidic residues" evidence="2">
    <location>
        <begin position="1073"/>
        <end position="1096"/>
    </location>
</feature>
<feature type="region of interest" description="Disordered" evidence="2">
    <location>
        <begin position="1866"/>
        <end position="1967"/>
    </location>
</feature>
<dbReference type="GeneTree" id="ENSGT00950000183161"/>
<feature type="compositionally biased region" description="Basic and acidic residues" evidence="2">
    <location>
        <begin position="1009"/>
        <end position="1019"/>
    </location>
</feature>
<feature type="compositionally biased region" description="Polar residues" evidence="2">
    <location>
        <begin position="1503"/>
        <end position="1531"/>
    </location>
</feature>
<feature type="compositionally biased region" description="Basic and acidic residues" evidence="2">
    <location>
        <begin position="1445"/>
        <end position="1457"/>
    </location>
</feature>
<feature type="compositionally biased region" description="Polar residues" evidence="2">
    <location>
        <begin position="589"/>
        <end position="603"/>
    </location>
</feature>
<dbReference type="Proteomes" id="UP000694620">
    <property type="component" value="Chromosome 1"/>
</dbReference>
<reference evidence="5" key="1">
    <citation type="submission" date="2021-06" db="EMBL/GenBank/DDBJ databases">
        <authorList>
            <consortium name="Wellcome Sanger Institute Data Sharing"/>
        </authorList>
    </citation>
    <scope>NUCLEOTIDE SEQUENCE [LARGE SCALE GENOMIC DNA]</scope>
</reference>
<proteinExistence type="predicted"/>
<feature type="compositionally biased region" description="Basic and acidic residues" evidence="2">
    <location>
        <begin position="1468"/>
        <end position="1486"/>
    </location>
</feature>
<dbReference type="PANTHER" id="PTHR14038">
    <property type="entry name" value="BAT2 HLA-B-ASSOCIATED TRANSCRIPT 2"/>
    <property type="match status" value="1"/>
</dbReference>
<feature type="compositionally biased region" description="Polar residues" evidence="2">
    <location>
        <begin position="1112"/>
        <end position="1123"/>
    </location>
</feature>
<feature type="compositionally biased region" description="Polar residues" evidence="2">
    <location>
        <begin position="1315"/>
        <end position="1339"/>
    </location>
</feature>
<feature type="compositionally biased region" description="Acidic residues" evidence="2">
    <location>
        <begin position="279"/>
        <end position="290"/>
    </location>
</feature>
<feature type="compositionally biased region" description="Pro residues" evidence="2">
    <location>
        <begin position="812"/>
        <end position="824"/>
    </location>
</feature>
<dbReference type="PANTHER" id="PTHR14038:SF5">
    <property type="entry name" value="PROTEIN PRRC2A"/>
    <property type="match status" value="1"/>
</dbReference>
<reference evidence="5" key="2">
    <citation type="submission" date="2025-08" db="UniProtKB">
        <authorList>
            <consortium name="Ensembl"/>
        </authorList>
    </citation>
    <scope>IDENTIFICATION</scope>
</reference>
<feature type="compositionally biased region" description="Low complexity" evidence="2">
    <location>
        <begin position="229"/>
        <end position="249"/>
    </location>
</feature>
<feature type="domain" description="BAT2 N-terminal" evidence="4">
    <location>
        <begin position="16"/>
        <end position="106"/>
    </location>
</feature>
<dbReference type="Pfam" id="PF07001">
    <property type="entry name" value="BAT2_N"/>
    <property type="match status" value="1"/>
</dbReference>
<accession>A0A8C4RS81</accession>
<feature type="compositionally biased region" description="Basic and acidic residues" evidence="2">
    <location>
        <begin position="330"/>
        <end position="354"/>
    </location>
</feature>
<feature type="compositionally biased region" description="Polar residues" evidence="2">
    <location>
        <begin position="399"/>
        <end position="417"/>
    </location>
</feature>
<feature type="compositionally biased region" description="Low complexity" evidence="2">
    <location>
        <begin position="611"/>
        <end position="642"/>
    </location>
</feature>
<feature type="compositionally biased region" description="Basic and acidic residues" evidence="2">
    <location>
        <begin position="1405"/>
        <end position="1423"/>
    </location>
</feature>
<feature type="compositionally biased region" description="Polar residues" evidence="2">
    <location>
        <begin position="1575"/>
        <end position="1584"/>
    </location>
</feature>
<dbReference type="GO" id="GO:0030154">
    <property type="term" value="P:cell differentiation"/>
    <property type="evidence" value="ECO:0007669"/>
    <property type="project" value="TreeGrafter"/>
</dbReference>
<feature type="compositionally biased region" description="Low complexity" evidence="2">
    <location>
        <begin position="1428"/>
        <end position="1443"/>
    </location>
</feature>
<evidence type="ECO:0000256" key="2">
    <source>
        <dbReference type="SAM" id="MobiDB-lite"/>
    </source>
</evidence>
<feature type="compositionally biased region" description="Basic and acidic residues" evidence="2">
    <location>
        <begin position="97"/>
        <end position="108"/>
    </location>
</feature>
<evidence type="ECO:0000256" key="3">
    <source>
        <dbReference type="SAM" id="SignalP"/>
    </source>
</evidence>
<feature type="compositionally biased region" description="Polar residues" evidence="2">
    <location>
        <begin position="1940"/>
        <end position="1956"/>
    </location>
</feature>
<evidence type="ECO:0000313" key="6">
    <source>
        <dbReference type="Proteomes" id="UP000694620"/>
    </source>
</evidence>
<dbReference type="SMR" id="A0A8C4RS81"/>
<feature type="compositionally biased region" description="Low complexity" evidence="2">
    <location>
        <begin position="1633"/>
        <end position="1643"/>
    </location>
</feature>
<keyword evidence="6" id="KW-1185">Reference proteome</keyword>
<feature type="region of interest" description="Disordered" evidence="2">
    <location>
        <begin position="724"/>
        <end position="1723"/>
    </location>
</feature>
<reference evidence="5" key="3">
    <citation type="submission" date="2025-09" db="UniProtKB">
        <authorList>
            <consortium name="Ensembl"/>
        </authorList>
    </citation>
    <scope>IDENTIFICATION</scope>
</reference>
<feature type="compositionally biased region" description="Basic and acidic residues" evidence="2">
    <location>
        <begin position="295"/>
        <end position="309"/>
    </location>
</feature>
<feature type="region of interest" description="Disordered" evidence="2">
    <location>
        <begin position="2192"/>
        <end position="2213"/>
    </location>
</feature>
<feature type="compositionally biased region" description="Polar residues" evidence="2">
    <location>
        <begin position="31"/>
        <end position="43"/>
    </location>
</feature>
<feature type="region of interest" description="Disordered" evidence="2">
    <location>
        <begin position="226"/>
        <end position="692"/>
    </location>
</feature>
<evidence type="ECO:0000256" key="1">
    <source>
        <dbReference type="ARBA" id="ARBA00022553"/>
    </source>
</evidence>
<feature type="compositionally biased region" description="Low complexity" evidence="2">
    <location>
        <begin position="1381"/>
        <end position="1395"/>
    </location>
</feature>
<feature type="chain" id="PRO_5034596464" evidence="3">
    <location>
        <begin position="17"/>
        <end position="2213"/>
    </location>
</feature>
<feature type="compositionally biased region" description="Low complexity" evidence="2">
    <location>
        <begin position="1097"/>
        <end position="1111"/>
    </location>
</feature>
<evidence type="ECO:0000313" key="5">
    <source>
        <dbReference type="Ensembl" id="ENSECRP00000006169.1"/>
    </source>
</evidence>
<feature type="compositionally biased region" description="Gly residues" evidence="2">
    <location>
        <begin position="140"/>
        <end position="152"/>
    </location>
</feature>
<organism evidence="5 6">
    <name type="scientific">Erpetoichthys calabaricus</name>
    <name type="common">Rope fish</name>
    <name type="synonym">Calamoichthys calabaricus</name>
    <dbReference type="NCBI Taxonomy" id="27687"/>
    <lineage>
        <taxon>Eukaryota</taxon>
        <taxon>Metazoa</taxon>
        <taxon>Chordata</taxon>
        <taxon>Craniata</taxon>
        <taxon>Vertebrata</taxon>
        <taxon>Euteleostomi</taxon>
        <taxon>Actinopterygii</taxon>
        <taxon>Polypteriformes</taxon>
        <taxon>Polypteridae</taxon>
        <taxon>Erpetoichthys</taxon>
    </lineage>
</organism>
<feature type="compositionally biased region" description="Polar residues" evidence="2">
    <location>
        <begin position="898"/>
        <end position="937"/>
    </location>
</feature>
<feature type="compositionally biased region" description="Basic residues" evidence="2">
    <location>
        <begin position="999"/>
        <end position="1008"/>
    </location>
</feature>
<feature type="compositionally biased region" description="Low complexity" evidence="2">
    <location>
        <begin position="836"/>
        <end position="847"/>
    </location>
</feature>
<protein>
    <submittedName>
        <fullName evidence="5">Proline-rich coiled-coil 2A</fullName>
    </submittedName>
</protein>
<dbReference type="InterPro" id="IPR009738">
    <property type="entry name" value="BAT2_N"/>
</dbReference>
<dbReference type="Ensembl" id="ENSECRT00000006268.1">
    <property type="protein sequence ID" value="ENSECRP00000006169.1"/>
    <property type="gene ID" value="ENSECRG00000004105.1"/>
</dbReference>
<sequence>MLITFFFFFFFPLSYSTDVSSVPQQESQQPLASQTPALNQQKPTPVPEISVSSAVGGARSWAQASAMHGTQGDGGKGLNQPSPFSREEFPTLQAAGDQDKAGKERDITDQSYGPGPSLRPQNVTSWREGGGRALTSITPGEGGEGCVPGSGGEVENVPQNLGGPPVPPATVTSQRAPEQHPSRNPPATATAGLALPSQGVPPQFPPYRGIMPPFMYSPYLPFPPPYGPQGPYRYPSQAEAPNRFPRATGPTGGGPRQTQTPRVTEVIKRPSILKQDDLKELDELDHDGDEGWAGAHEEIDYSAKLKFSDDEGEEEVEGDKGESNVNWESPELRPQEQQRSRSADCTGESRKSTSSEETPQIKCAWGEETREQVTIPAQQSQPRAGGSNWGHPNDYQERPMNQVSSSQKGTHVTQTLPVQGAAPMVTGSAGGEDEDETWRQRRKQSSSEISAAVERARRRREEEERRMQEERRAACAEKLKRLDEKFGEKQRQEKNGRASSAGGGGDNGVIVVNTVSPVPPPTESEKEIQEAAPVIIVNHRQRASSSSSSFDSNPAEPQPPPPIQQEVNEVKEETSVSRVSEGSKAEIAQTRQVISTQSYSKYQKSLPPRFQRQQQELMKQWQQQHSQSAQSQLPLSGPSQHQTQIQTPPNAPQQSSQGPGCPGAGLTLATGPQGAPKQTMYPGSIGRGPPLPHMNFDPRWMVIPPYMDPRMIQGRPPPMDYFQPGMHPSGMMGRERSDSGGSGSDPFDRHPSLLRDRGTPPVDQKMAWGADVFGATPEVRPHGSPLRQQHEDEDKGMRSDTPPIHLRDGSLQPPPPPPLPPPPQTSQHQQHHHHLSQGPPQQAAPAQSFLGGRNFQPFPENGGRPPRGTAIHHFSHEEVPPRCNSAGVPSTLWGGTHPLQTTESNLSGGRNGHTDLSQEPQLQTPIVSIASSASGLSRESAETQKVDNCRETSNKSKADICRDEPLQNKHPPAQINQQEEIGGRKSEKTTSTNAGSITPHHHHHHKPQRNREHKTETHWGPRPGSTATSGRRSGGAGVEETGQNIAATAGPGGDKPQQNQLQIKRAGPIKRPILKELKREGEGVLEEKCIKEKEESPQQLLSVPQQQQSSSKLGVSDSNSAPISNRDEQKQKNVAKERPGKPGKDNDGYSVGRRERERDRERSDDRGGGGGGYPTSRGSRGSRGRGGEYYGRGRGYRGAYGGSRGRAGSRSSREYRGGGGGSTTSCHQDSFYKGLDGESGRTAQSQPSHNAGFRTRNRSETRSEGSEYEEVPKRRRQRGSETGSESAASDLAHSDKEERKPKTGAAVVAGTGATQLSAGHQQPQSIELSPQQSIPNSRNPGGRVFTPRGVPSRRGRGGLYRGGAGSRPPPAVSATTWGHVSKSISSSNRKQSHQSLNHQQQTPHSLKETKDTKNDKRTTEKIEQAPLVSQQQPLVNPNPNPSLIHNEKLPPRSFERPPRRRRQGRSQHQQDKPPRFRRLKQERENAARMNGEQRNISGPVPAPQQSLSQHTQPNMQHQTLNAAASQLQETGNSSSILHSNSNSGPHNHHPYPSVSQQQHQIPKEPLRSPVGTKSPDLSNQNSDQANEEWETASESSDFADRKEKEGLGGGRPHHHTSGGSGQRGNMEISTKDAAAAAAAAAAAKRSFSSQRPGMERQNRRSNPGGGGGGRPARTAAGGPGSSNSSSNRGDKRSVNWPSPKNRKPTGDRSPGINPPVPPTSSAVYRLDRVVPSDATAIQRAIAEVQARHVLQLPGCKDSVQRSYPYDPKFFKNQKVGFYHIQSHCKPKTLTGRCELLQESLGSLQSALPEGQNKDARLVLSKLTSSKLESHSWKTSDKGASVVTSTAIMDPWLKPLDMFEDSIEVSQSDSGVDIGSDVTDCSSSSSQRGSPHCSVAPHLSVVDNGGNSSTGEHLSLKERQKPNSLQPGTPIQPEHYGPVTNHHQFQSQSPGTSTSLSPYEPSMHLNAAYPTPSHDFRAPQHYIQPAVSLSPSVKGSQYAMNSVASHSSVSPATQMKNDHFLHPGPNSLTPVLCSSPTPPVKTSGYTLGTLTHFPTEMTKAMSYSGTGYMYTPQLCRSSSMVDARLMQVLVPMLECPMAAYGAPTLPSSFNSHSPLTSSPHGVPQLSAVELNSLQMPRRQAPFPQLFGRIYNAAPLAPSMAVAETNSRQVVRRSLDQQMNQSNIDGERASHVARDWQSMLGVHSKSETPPPQKQN</sequence>
<feature type="signal peptide" evidence="3">
    <location>
        <begin position="1"/>
        <end position="16"/>
    </location>
</feature>
<feature type="compositionally biased region" description="Low complexity" evidence="2">
    <location>
        <begin position="1671"/>
        <end position="1687"/>
    </location>
</feature>
<evidence type="ECO:0000259" key="4">
    <source>
        <dbReference type="Pfam" id="PF07001"/>
    </source>
</evidence>
<feature type="region of interest" description="Disordered" evidence="2">
    <location>
        <begin position="26"/>
        <end position="200"/>
    </location>
</feature>
<feature type="compositionally biased region" description="Basic and acidic residues" evidence="2">
    <location>
        <begin position="746"/>
        <end position="758"/>
    </location>
</feature>
<dbReference type="InterPro" id="IPR033184">
    <property type="entry name" value="PRRC2"/>
</dbReference>
<keyword evidence="1" id="KW-0597">Phosphoprotein</keyword>
<feature type="compositionally biased region" description="Low complexity" evidence="2">
    <location>
        <begin position="185"/>
        <end position="196"/>
    </location>
</feature>
<feature type="compositionally biased region" description="Polar residues" evidence="2">
    <location>
        <begin position="643"/>
        <end position="658"/>
    </location>
</feature>
<feature type="compositionally biased region" description="Gly residues" evidence="2">
    <location>
        <begin position="1187"/>
        <end position="1205"/>
    </location>
</feature>
<feature type="compositionally biased region" description="Low complexity" evidence="2">
    <location>
        <begin position="1532"/>
        <end position="1553"/>
    </location>
</feature>
<feature type="compositionally biased region" description="Basic and acidic residues" evidence="2">
    <location>
        <begin position="788"/>
        <end position="798"/>
    </location>
</feature>
<keyword evidence="3" id="KW-0732">Signal</keyword>
<name>A0A8C4RS81_ERPCA</name>
<feature type="compositionally biased region" description="Basic and acidic residues" evidence="2">
    <location>
        <begin position="939"/>
        <end position="967"/>
    </location>
</feature>